<protein>
    <submittedName>
        <fullName evidence="1">Uncharacterized protein</fullName>
    </submittedName>
</protein>
<dbReference type="Proteomes" id="UP000244722">
    <property type="component" value="Unassembled WGS sequence"/>
</dbReference>
<sequence length="183" mass="21313">MPMLEGAILSQLMGFLHNGTGTNKDFDMVLLQFEKVVHDMVISHFKIPEESVGKFIQEQIQEIHKLFGQVQAIAESYQLWGQTPNYFCKRDIAKDLIAVMENEESVHDFLNTKPYVDHWGGMGDQDFIDLARRIVIDLNAMHEHADEDNKFMALTRQERIQDLLDLLKKCRGILSVRYYFHIL</sequence>
<reference evidence="1 2" key="1">
    <citation type="submission" date="2017-04" db="EMBL/GenBank/DDBJ databases">
        <title>Draft genome sequence of Tuber borchii Vittad., a whitish edible truffle.</title>
        <authorList>
            <consortium name="DOE Joint Genome Institute"/>
            <person name="Murat C."/>
            <person name="Kuo A."/>
            <person name="Barry K.W."/>
            <person name="Clum A."/>
            <person name="Dockter R.B."/>
            <person name="Fauchery L."/>
            <person name="Iotti M."/>
            <person name="Kohler A."/>
            <person name="Labutti K."/>
            <person name="Lindquist E.A."/>
            <person name="Lipzen A."/>
            <person name="Ohm R.A."/>
            <person name="Wang M."/>
            <person name="Grigoriev I.V."/>
            <person name="Zambonelli A."/>
            <person name="Martin F.M."/>
        </authorList>
    </citation>
    <scope>NUCLEOTIDE SEQUENCE [LARGE SCALE GENOMIC DNA]</scope>
    <source>
        <strain evidence="1 2">Tbo3840</strain>
    </source>
</reference>
<keyword evidence="2" id="KW-1185">Reference proteome</keyword>
<comment type="caution">
    <text evidence="1">The sequence shown here is derived from an EMBL/GenBank/DDBJ whole genome shotgun (WGS) entry which is preliminary data.</text>
</comment>
<gene>
    <name evidence="1" type="ORF">B9Z19DRAFT_1197010</name>
</gene>
<organism evidence="1 2">
    <name type="scientific">Tuber borchii</name>
    <name type="common">White truffle</name>
    <dbReference type="NCBI Taxonomy" id="42251"/>
    <lineage>
        <taxon>Eukaryota</taxon>
        <taxon>Fungi</taxon>
        <taxon>Dikarya</taxon>
        <taxon>Ascomycota</taxon>
        <taxon>Pezizomycotina</taxon>
        <taxon>Pezizomycetes</taxon>
        <taxon>Pezizales</taxon>
        <taxon>Tuberaceae</taxon>
        <taxon>Tuber</taxon>
    </lineage>
</organism>
<proteinExistence type="predicted"/>
<evidence type="ECO:0000313" key="1">
    <source>
        <dbReference type="EMBL" id="PUU73300.1"/>
    </source>
</evidence>
<dbReference type="OrthoDB" id="5489517at2759"/>
<accession>A0A2T6ZCS9</accession>
<dbReference type="AlphaFoldDB" id="A0A2T6ZCS9"/>
<dbReference type="EMBL" id="NESQ01000390">
    <property type="protein sequence ID" value="PUU73300.1"/>
    <property type="molecule type" value="Genomic_DNA"/>
</dbReference>
<evidence type="ECO:0000313" key="2">
    <source>
        <dbReference type="Proteomes" id="UP000244722"/>
    </source>
</evidence>
<name>A0A2T6ZCS9_TUBBO</name>